<evidence type="ECO:0000313" key="7">
    <source>
        <dbReference type="EMBL" id="MBB4037050.1"/>
    </source>
</evidence>
<feature type="domain" description="RNA polymerase sigma-70 region 2" evidence="5">
    <location>
        <begin position="27"/>
        <end position="94"/>
    </location>
</feature>
<evidence type="ECO:0000256" key="4">
    <source>
        <dbReference type="ARBA" id="ARBA00023163"/>
    </source>
</evidence>
<comment type="caution">
    <text evidence="7">The sequence shown here is derived from an EMBL/GenBank/DDBJ whole genome shotgun (WGS) entry which is preliminary data.</text>
</comment>
<evidence type="ECO:0000259" key="5">
    <source>
        <dbReference type="Pfam" id="PF04542"/>
    </source>
</evidence>
<accession>A0A840CM27</accession>
<evidence type="ECO:0000313" key="8">
    <source>
        <dbReference type="Proteomes" id="UP000555103"/>
    </source>
</evidence>
<keyword evidence="8" id="KW-1185">Reference proteome</keyword>
<sequence length="199" mass="23601">MQNEEQLTDSENWLAFINGSKGAYENIYKKYAKAMYMYGLHITTDKELIEDAIHDVFVKLYNNRHRLPAEVNNIKFYLFVSLKNTLYNHLNKNQDTFRLNITEDVLSLSYSSVEEELIENEQIRQNEELVKLLNEKLSSRQQQIIYYRFVEQLSYKEIAILMEINMQSAKNLMQSSLAKLRSVLSGVIRFILFTFLLYQ</sequence>
<dbReference type="PANTHER" id="PTHR43133:SF46">
    <property type="entry name" value="RNA POLYMERASE SIGMA-70 FACTOR ECF SUBFAMILY"/>
    <property type="match status" value="1"/>
</dbReference>
<comment type="similarity">
    <text evidence="1">Belongs to the sigma-70 factor family. ECF subfamily.</text>
</comment>
<protein>
    <submittedName>
        <fullName evidence="7">RNA polymerase sigma factor (Sigma-70 family)</fullName>
    </submittedName>
</protein>
<keyword evidence="3" id="KW-0731">Sigma factor</keyword>
<dbReference type="InterPro" id="IPR014284">
    <property type="entry name" value="RNA_pol_sigma-70_dom"/>
</dbReference>
<dbReference type="InterPro" id="IPR013324">
    <property type="entry name" value="RNA_pol_sigma_r3/r4-like"/>
</dbReference>
<dbReference type="AlphaFoldDB" id="A0A840CM27"/>
<organism evidence="7 8">
    <name type="scientific">Dysgonomonas hofstadii</name>
    <dbReference type="NCBI Taxonomy" id="637886"/>
    <lineage>
        <taxon>Bacteria</taxon>
        <taxon>Pseudomonadati</taxon>
        <taxon>Bacteroidota</taxon>
        <taxon>Bacteroidia</taxon>
        <taxon>Bacteroidales</taxon>
        <taxon>Dysgonomonadaceae</taxon>
        <taxon>Dysgonomonas</taxon>
    </lineage>
</organism>
<dbReference type="Pfam" id="PF08281">
    <property type="entry name" value="Sigma70_r4_2"/>
    <property type="match status" value="1"/>
</dbReference>
<dbReference type="InterPro" id="IPR039425">
    <property type="entry name" value="RNA_pol_sigma-70-like"/>
</dbReference>
<dbReference type="SUPFAM" id="SSF88659">
    <property type="entry name" value="Sigma3 and sigma4 domains of RNA polymerase sigma factors"/>
    <property type="match status" value="1"/>
</dbReference>
<dbReference type="SUPFAM" id="SSF88946">
    <property type="entry name" value="Sigma2 domain of RNA polymerase sigma factors"/>
    <property type="match status" value="1"/>
</dbReference>
<dbReference type="InterPro" id="IPR007627">
    <property type="entry name" value="RNA_pol_sigma70_r2"/>
</dbReference>
<dbReference type="Gene3D" id="1.10.10.10">
    <property type="entry name" value="Winged helix-like DNA-binding domain superfamily/Winged helix DNA-binding domain"/>
    <property type="match status" value="1"/>
</dbReference>
<dbReference type="Proteomes" id="UP000555103">
    <property type="component" value="Unassembled WGS sequence"/>
</dbReference>
<evidence type="ECO:0000256" key="3">
    <source>
        <dbReference type="ARBA" id="ARBA00023082"/>
    </source>
</evidence>
<evidence type="ECO:0000256" key="2">
    <source>
        <dbReference type="ARBA" id="ARBA00023015"/>
    </source>
</evidence>
<dbReference type="InterPro" id="IPR036388">
    <property type="entry name" value="WH-like_DNA-bd_sf"/>
</dbReference>
<dbReference type="GO" id="GO:0003677">
    <property type="term" value="F:DNA binding"/>
    <property type="evidence" value="ECO:0007669"/>
    <property type="project" value="InterPro"/>
</dbReference>
<dbReference type="NCBIfam" id="TIGR02937">
    <property type="entry name" value="sigma70-ECF"/>
    <property type="match status" value="1"/>
</dbReference>
<dbReference type="PANTHER" id="PTHR43133">
    <property type="entry name" value="RNA POLYMERASE ECF-TYPE SIGMA FACTO"/>
    <property type="match status" value="1"/>
</dbReference>
<gene>
    <name evidence="7" type="ORF">GGR21_002964</name>
</gene>
<dbReference type="InterPro" id="IPR013249">
    <property type="entry name" value="RNA_pol_sigma70_r4_t2"/>
</dbReference>
<dbReference type="Gene3D" id="1.10.1740.10">
    <property type="match status" value="1"/>
</dbReference>
<dbReference type="GO" id="GO:0016987">
    <property type="term" value="F:sigma factor activity"/>
    <property type="evidence" value="ECO:0007669"/>
    <property type="project" value="UniProtKB-KW"/>
</dbReference>
<name>A0A840CM27_9BACT</name>
<feature type="domain" description="RNA polymerase sigma factor 70 region 4 type 2" evidence="6">
    <location>
        <begin position="135"/>
        <end position="180"/>
    </location>
</feature>
<reference evidence="7 8" key="1">
    <citation type="submission" date="2020-08" db="EMBL/GenBank/DDBJ databases">
        <title>Genomic Encyclopedia of Type Strains, Phase IV (KMG-IV): sequencing the most valuable type-strain genomes for metagenomic binning, comparative biology and taxonomic classification.</title>
        <authorList>
            <person name="Goeker M."/>
        </authorList>
    </citation>
    <scope>NUCLEOTIDE SEQUENCE [LARGE SCALE GENOMIC DNA]</scope>
    <source>
        <strain evidence="7 8">DSM 104969</strain>
    </source>
</reference>
<dbReference type="Pfam" id="PF04542">
    <property type="entry name" value="Sigma70_r2"/>
    <property type="match status" value="1"/>
</dbReference>
<dbReference type="InterPro" id="IPR013325">
    <property type="entry name" value="RNA_pol_sigma_r2"/>
</dbReference>
<evidence type="ECO:0000259" key="6">
    <source>
        <dbReference type="Pfam" id="PF08281"/>
    </source>
</evidence>
<dbReference type="RefSeq" id="WP_183307927.1">
    <property type="nucleotide sequence ID" value="NZ_JACIEP010000010.1"/>
</dbReference>
<keyword evidence="4" id="KW-0804">Transcription</keyword>
<keyword evidence="2" id="KW-0805">Transcription regulation</keyword>
<dbReference type="GO" id="GO:0006352">
    <property type="term" value="P:DNA-templated transcription initiation"/>
    <property type="evidence" value="ECO:0007669"/>
    <property type="project" value="InterPro"/>
</dbReference>
<evidence type="ECO:0000256" key="1">
    <source>
        <dbReference type="ARBA" id="ARBA00010641"/>
    </source>
</evidence>
<proteinExistence type="inferred from homology"/>
<dbReference type="EMBL" id="JACIEP010000010">
    <property type="protein sequence ID" value="MBB4037050.1"/>
    <property type="molecule type" value="Genomic_DNA"/>
</dbReference>